<dbReference type="eggNOG" id="COG1247">
    <property type="taxonomic scope" value="Bacteria"/>
</dbReference>
<dbReference type="KEGG" id="aad:TC41_2674"/>
<protein>
    <submittedName>
        <fullName evidence="2">GCN5-related N-acetyltransferase</fullName>
    </submittedName>
</protein>
<reference evidence="2 3" key="1">
    <citation type="journal article" date="2011" name="J. Bacteriol.">
        <title>Complete Genome Sequence of Alicyclobacillus acidocaldarius Strain Tc-4-1.</title>
        <authorList>
            <person name="Chen Y."/>
            <person name="He Y."/>
            <person name="Zhang B."/>
            <person name="Yang J."/>
            <person name="Li W."/>
            <person name="Dong Z."/>
            <person name="Hu S."/>
        </authorList>
    </citation>
    <scope>NUCLEOTIDE SEQUENCE [LARGE SCALE GENOMIC DNA]</scope>
    <source>
        <strain evidence="2 3">Tc-4-1</strain>
    </source>
</reference>
<organism evidence="2 3">
    <name type="scientific">Alicyclobacillus acidocaldarius (strain Tc-4-1)</name>
    <name type="common">Bacillus acidocaldarius</name>
    <dbReference type="NCBI Taxonomy" id="1048834"/>
    <lineage>
        <taxon>Bacteria</taxon>
        <taxon>Bacillati</taxon>
        <taxon>Bacillota</taxon>
        <taxon>Bacilli</taxon>
        <taxon>Bacillales</taxon>
        <taxon>Alicyclobacillaceae</taxon>
        <taxon>Alicyclobacillus</taxon>
    </lineage>
</organism>
<evidence type="ECO:0000313" key="2">
    <source>
        <dbReference type="EMBL" id="AEJ44568.1"/>
    </source>
</evidence>
<dbReference type="GO" id="GO:0016747">
    <property type="term" value="F:acyltransferase activity, transferring groups other than amino-acyl groups"/>
    <property type="evidence" value="ECO:0007669"/>
    <property type="project" value="InterPro"/>
</dbReference>
<keyword evidence="2" id="KW-0808">Transferase</keyword>
<name>F8II88_ALIAT</name>
<dbReference type="STRING" id="1048834.TC41_2674"/>
<dbReference type="Pfam" id="PF00583">
    <property type="entry name" value="Acetyltransf_1"/>
    <property type="match status" value="1"/>
</dbReference>
<dbReference type="CDD" id="cd04301">
    <property type="entry name" value="NAT_SF"/>
    <property type="match status" value="1"/>
</dbReference>
<feature type="domain" description="N-acetyltransferase" evidence="1">
    <location>
        <begin position="22"/>
        <end position="180"/>
    </location>
</feature>
<accession>F8II88</accession>
<dbReference type="Gene3D" id="3.40.630.30">
    <property type="match status" value="1"/>
</dbReference>
<dbReference type="PROSITE" id="PS51186">
    <property type="entry name" value="GNAT"/>
    <property type="match status" value="1"/>
</dbReference>
<dbReference type="AlphaFoldDB" id="F8II88"/>
<dbReference type="PATRIC" id="fig|1048834.4.peg.2532"/>
<sequence>MWLGGSGILRWKKEIRVNTGGREACRLSVNDWEALEPLYLRWAGDPGWPTDARARSAWNRLVQTWQVGAWLGDAAVAVAKEGSEPVGYAALTLAVDHHPALGRAMEVGTFVAPTHRGTGVNRQLKRWSAEEAARFGAQWLAACIPVSNERAARAFLKAFPNAVAYEAADPSAGPWRDYVKQRAFASGEPVRLYVVPLHSDSHGT</sequence>
<evidence type="ECO:0000313" key="3">
    <source>
        <dbReference type="Proteomes" id="UP000000292"/>
    </source>
</evidence>
<dbReference type="Proteomes" id="UP000000292">
    <property type="component" value="Chromosome"/>
</dbReference>
<reference evidence="3" key="2">
    <citation type="submission" date="2011-06" db="EMBL/GenBank/DDBJ databases">
        <title>The complete genome sequence of Alicyclobacillus acidocaldarius sp. Tc-4-1.</title>
        <authorList>
            <person name="Chen Y."/>
            <person name="He Y."/>
            <person name="Dong Z."/>
            <person name="Hu S."/>
        </authorList>
    </citation>
    <scope>NUCLEOTIDE SEQUENCE [LARGE SCALE GENOMIC DNA]</scope>
    <source>
        <strain evidence="3">Tc-4-1</strain>
    </source>
</reference>
<dbReference type="InterPro" id="IPR016181">
    <property type="entry name" value="Acyl_CoA_acyltransferase"/>
</dbReference>
<evidence type="ECO:0000259" key="1">
    <source>
        <dbReference type="PROSITE" id="PS51186"/>
    </source>
</evidence>
<proteinExistence type="predicted"/>
<dbReference type="HOGENOM" id="CLU_1438301_0_0_9"/>
<dbReference type="EMBL" id="CP002902">
    <property type="protein sequence ID" value="AEJ44568.1"/>
    <property type="molecule type" value="Genomic_DNA"/>
</dbReference>
<dbReference type="SUPFAM" id="SSF55729">
    <property type="entry name" value="Acyl-CoA N-acyltransferases (Nat)"/>
    <property type="match status" value="1"/>
</dbReference>
<dbReference type="InterPro" id="IPR000182">
    <property type="entry name" value="GNAT_dom"/>
</dbReference>
<gene>
    <name evidence="2" type="ordered locus">TC41_2674</name>
</gene>